<evidence type="ECO:0000313" key="4">
    <source>
        <dbReference type="EMBL" id="CAK9088498.1"/>
    </source>
</evidence>
<proteinExistence type="predicted"/>
<dbReference type="InterPro" id="IPR052575">
    <property type="entry name" value="SSU_processome_comp_20"/>
</dbReference>
<name>A0ABP0QJX2_9DINO</name>
<evidence type="ECO:0000256" key="1">
    <source>
        <dbReference type="SAM" id="MobiDB-lite"/>
    </source>
</evidence>
<reference evidence="4 5" key="1">
    <citation type="submission" date="2024-02" db="EMBL/GenBank/DDBJ databases">
        <authorList>
            <person name="Chen Y."/>
            <person name="Shah S."/>
            <person name="Dougan E. K."/>
            <person name="Thang M."/>
            <person name="Chan C."/>
        </authorList>
    </citation>
    <scope>NUCLEOTIDE SEQUENCE [LARGE SCALE GENOMIC DNA]</scope>
</reference>
<feature type="compositionally biased region" description="Polar residues" evidence="1">
    <location>
        <begin position="643"/>
        <end position="656"/>
    </location>
</feature>
<organism evidence="4 5">
    <name type="scientific">Durusdinium trenchii</name>
    <dbReference type="NCBI Taxonomy" id="1381693"/>
    <lineage>
        <taxon>Eukaryota</taxon>
        <taxon>Sar</taxon>
        <taxon>Alveolata</taxon>
        <taxon>Dinophyceae</taxon>
        <taxon>Suessiales</taxon>
        <taxon>Symbiodiniaceae</taxon>
        <taxon>Durusdinium</taxon>
    </lineage>
</organism>
<feature type="compositionally biased region" description="Basic and acidic residues" evidence="1">
    <location>
        <begin position="498"/>
        <end position="508"/>
    </location>
</feature>
<feature type="region of interest" description="Disordered" evidence="1">
    <location>
        <begin position="1531"/>
        <end position="1570"/>
    </location>
</feature>
<gene>
    <name evidence="4" type="ORF">SCF082_LOCUS41791</name>
</gene>
<comment type="caution">
    <text evidence="4">The sequence shown here is derived from an EMBL/GenBank/DDBJ whole genome shotgun (WGS) entry which is preliminary data.</text>
</comment>
<dbReference type="EMBL" id="CAXAMM010039707">
    <property type="protein sequence ID" value="CAK9088498.1"/>
    <property type="molecule type" value="Genomic_DNA"/>
</dbReference>
<feature type="region of interest" description="Disordered" evidence="1">
    <location>
        <begin position="1261"/>
        <end position="1367"/>
    </location>
</feature>
<dbReference type="Proteomes" id="UP001642464">
    <property type="component" value="Unassembled WGS sequence"/>
</dbReference>
<dbReference type="Pfam" id="PF07539">
    <property type="entry name" value="UTP20_N"/>
    <property type="match status" value="1"/>
</dbReference>
<dbReference type="Pfam" id="PF20416">
    <property type="entry name" value="UTP20"/>
    <property type="match status" value="1"/>
</dbReference>
<feature type="compositionally biased region" description="Basic residues" evidence="1">
    <location>
        <begin position="1553"/>
        <end position="1566"/>
    </location>
</feature>
<feature type="compositionally biased region" description="Basic and acidic residues" evidence="1">
    <location>
        <begin position="977"/>
        <end position="999"/>
    </location>
</feature>
<feature type="region of interest" description="Disordered" evidence="1">
    <location>
        <begin position="483"/>
        <end position="558"/>
    </location>
</feature>
<protein>
    <submittedName>
        <fullName evidence="4">Small subunit processome component 20 homolog (Down-regulated in metastasis protein)</fullName>
    </submittedName>
</protein>
<dbReference type="PANTHER" id="PTHR17695">
    <property type="entry name" value="SMALL SUBUNIT PROCESSOME COMPONENT 20 HOMOLOG"/>
    <property type="match status" value="1"/>
</dbReference>
<dbReference type="InterPro" id="IPR016024">
    <property type="entry name" value="ARM-type_fold"/>
</dbReference>
<feature type="compositionally biased region" description="Basic and acidic residues" evidence="1">
    <location>
        <begin position="1334"/>
        <end position="1345"/>
    </location>
</feature>
<feature type="compositionally biased region" description="Basic and acidic residues" evidence="1">
    <location>
        <begin position="531"/>
        <end position="541"/>
    </location>
</feature>
<accession>A0ABP0QJX2</accession>
<evidence type="ECO:0000313" key="5">
    <source>
        <dbReference type="Proteomes" id="UP001642464"/>
    </source>
</evidence>
<feature type="compositionally biased region" description="Acidic residues" evidence="1">
    <location>
        <begin position="1261"/>
        <end position="1271"/>
    </location>
</feature>
<feature type="domain" description="U3 small nucleolar RNA-associated protein 20" evidence="3">
    <location>
        <begin position="647"/>
        <end position="779"/>
    </location>
</feature>
<dbReference type="SUPFAM" id="SSF48371">
    <property type="entry name" value="ARM repeat"/>
    <property type="match status" value="1"/>
</dbReference>
<feature type="region of interest" description="Disordered" evidence="1">
    <location>
        <begin position="637"/>
        <end position="656"/>
    </location>
</feature>
<feature type="compositionally biased region" description="Acidic residues" evidence="1">
    <location>
        <begin position="509"/>
        <end position="530"/>
    </location>
</feature>
<dbReference type="InterPro" id="IPR046523">
    <property type="entry name" value="UTP20_dom"/>
</dbReference>
<feature type="compositionally biased region" description="Basic and acidic residues" evidence="1">
    <location>
        <begin position="1272"/>
        <end position="1281"/>
    </location>
</feature>
<feature type="domain" description="U3 small nucleolar RNA-associated protein 20 N-terminal" evidence="2">
    <location>
        <begin position="24"/>
        <end position="272"/>
    </location>
</feature>
<evidence type="ECO:0000259" key="2">
    <source>
        <dbReference type="Pfam" id="PF07539"/>
    </source>
</evidence>
<keyword evidence="5" id="KW-1185">Reference proteome</keyword>
<sequence length="1620" mass="178565">MHELVQHRLHIKGKKPKRACIATPTELSVLASVSEWCSDEKVARQLVQLLMTVLSSNKKGLSSDSQLMLTTSIRRLVFVALPGQCPSTEEPGKKSQATYVSDAIARLLGHVKDVSVRGQLAELLVEVEAIKAHDDAKAYLKEPHGWQPEGSQSFTALHVAHLLSALNSLRRSGLREPDVDAHVEILQTLADSSLVDGKVIPATMLTPLLHHCLFLLSCEGVDLGVQRGAERVLCCLADRLRGQVQETSPDRQELCHLTFTITLQTLRRMLKAPTDDVFRTALRVLSHYVRHLAPHCEAWKSQKAEGSVESSVAGASAFGASPEALLHQDLLPLLATVKGDEGGDLFANLLHLQKHRRGRGLLALSKFAGAGSLTSTTLTHFVVPLALQAILQHGASNAAFDPNYAETGIKCLGECMHGVSWSTCLQLVRQLAFLLSKNENRERWIVRGACECLQRFPLPQQELPSPELLHGFGTMKLPDVLDAFPEKRRPKGSGVKAATRENIEKEAAELEEDNDEGDEKEPKEESDDKEADGGEKEKLGDDPELEASEQEKGADQLKSVDSIVKSLRSTVLPILRKMWQEKPKGSEGKSEGSKTPAVRIAVISVMMHCLRHLPADDFASELPKILGYVVQGLKERDPESRRALTSSSSLQSGDLDTSLQELLTEAMEELERQMASKEAETGEEAVLRPGQVPEAKKPKGPDFMLLAGQFSSPNKVLELIWALDRKLKGESIQEEKSDQLPRGMVFLRKVEELMTKAMSGLCLNTSFIFPEQISACNELLQPVADILAGKSQSKKEPEVAKSNKAPKSRAIEPAKSQASQQGVDDHARAGALGVLGLRLLRHILQGTKTGLEANKEAKGLEDVVPAVVSCFCSRQDRLFVASAKCLGLLRGYFDGQPEVLGRHGVSIARTVLKTFEITAGAPRLSQHLRAKAKMHGLASGADAMLATSTRLLSALLNNRDSAEWFQSFGGEEAPSLAKKEMPKTDKRQAKPREKKEGVREALQKSTVFDALVSHIQNALDTPSLQSAALQLLRRVLLRNRVLTSAVYQCIDTVGGIMITGSDKRTSQQCAQIFVDFMLDYPHEHKALQQRMNHLLKNLGYQEDGGRRAALNCLYLVVLHFPESQLSTTWGSLIFTAAAARLSSEADATSHQMIHVLILTLLRKINAPSRQRLLDLVLKWTAAPSVLAECLGLFVEAGEASESTLALMLSALVKLLQEAISADAPWQVSYAICKSFERILASALRNFLLLLLQQPDLVQADGMDEEDESDLPADEHEAKEQLGEESMLPPADDGRKGSGPNEQKLESATQKGVEEVDEKMEEEHAGGSDEELEGDEKKSQPEKITLEDGLEAPQPEEALAEPDGGRQGSLYDEAVAANLPKPDVETTPLEMEDGDVQDRLRRSRVRWLLVRWSHQSQGFQANPTEHFVRLISWFRLCTALEDQFPAQVLSQLLRPLLSPAYRCTTAFKCMALPDIVSLEQALALRPAQQRGFLANLAQSFLDQVSDKMTSAGKASEFTSTLNQVRKVVEKRRQERVQKRRLQPVTNPEAAAASRRAKNRRRAEGKKRKLEELIHNTKGGRGKHKLPMRTSSVASDVDLYWREAQESPMTAAFGQPAWYFEH</sequence>
<evidence type="ECO:0000259" key="3">
    <source>
        <dbReference type="Pfam" id="PF20416"/>
    </source>
</evidence>
<dbReference type="InterPro" id="IPR011430">
    <property type="entry name" value="UTP20_N"/>
</dbReference>
<feature type="region of interest" description="Disordered" evidence="1">
    <location>
        <begin position="791"/>
        <end position="824"/>
    </location>
</feature>
<feature type="region of interest" description="Disordered" evidence="1">
    <location>
        <begin position="975"/>
        <end position="999"/>
    </location>
</feature>
<dbReference type="PANTHER" id="PTHR17695:SF11">
    <property type="entry name" value="SMALL SUBUNIT PROCESSOME COMPONENT 20 HOMOLOG"/>
    <property type="match status" value="1"/>
</dbReference>